<dbReference type="PATRIC" id="fig|633147.7.peg.653"/>
<dbReference type="GO" id="GO:0003746">
    <property type="term" value="F:translation elongation factor activity"/>
    <property type="evidence" value="ECO:0007669"/>
    <property type="project" value="UniProtKB-UniRule"/>
</dbReference>
<accession>E1R043</accession>
<dbReference type="RefSeq" id="WP_013251759.1">
    <property type="nucleotide sequence ID" value="NC_014363.1"/>
</dbReference>
<dbReference type="AlphaFoldDB" id="E1R043"/>
<keyword evidence="4 6" id="KW-0648">Protein biosynthesis</keyword>
<dbReference type="SUPFAM" id="SSF54713">
    <property type="entry name" value="Elongation factor Ts (EF-Ts), dimerisation domain"/>
    <property type="match status" value="2"/>
</dbReference>
<dbReference type="PANTHER" id="PTHR11741:SF0">
    <property type="entry name" value="ELONGATION FACTOR TS, MITOCHONDRIAL"/>
    <property type="match status" value="1"/>
</dbReference>
<keyword evidence="3 6" id="KW-0251">Elongation factor</keyword>
<dbReference type="CDD" id="cd14275">
    <property type="entry name" value="UBA_EF-Ts"/>
    <property type="match status" value="1"/>
</dbReference>
<dbReference type="FunFam" id="1.10.286.20:FF:000001">
    <property type="entry name" value="Elongation factor Ts"/>
    <property type="match status" value="1"/>
</dbReference>
<comment type="subcellular location">
    <subcellularLocation>
        <location evidence="6">Cytoplasm</location>
    </subcellularLocation>
</comment>
<evidence type="ECO:0000313" key="9">
    <source>
        <dbReference type="Proteomes" id="UP000000333"/>
    </source>
</evidence>
<proteinExistence type="inferred from homology"/>
<dbReference type="Gene3D" id="1.10.8.10">
    <property type="entry name" value="DNA helicase RuvA subunit, C-terminal domain"/>
    <property type="match status" value="1"/>
</dbReference>
<dbReference type="InterPro" id="IPR001816">
    <property type="entry name" value="Transl_elong_EFTs/EF1B"/>
</dbReference>
<evidence type="ECO:0000256" key="6">
    <source>
        <dbReference type="HAMAP-Rule" id="MF_00050"/>
    </source>
</evidence>
<dbReference type="EMBL" id="CP002106">
    <property type="protein sequence ID" value="ADK68007.1"/>
    <property type="molecule type" value="Genomic_DNA"/>
</dbReference>
<dbReference type="GO" id="GO:0005737">
    <property type="term" value="C:cytoplasm"/>
    <property type="evidence" value="ECO:0007669"/>
    <property type="project" value="UniProtKB-SubCell"/>
</dbReference>
<dbReference type="eggNOG" id="COG0264">
    <property type="taxonomic scope" value="Bacteria"/>
</dbReference>
<evidence type="ECO:0000256" key="5">
    <source>
        <dbReference type="ARBA" id="ARBA00025453"/>
    </source>
</evidence>
<dbReference type="Pfam" id="PF00889">
    <property type="entry name" value="EF_TS"/>
    <property type="match status" value="1"/>
</dbReference>
<dbReference type="Gene3D" id="3.30.479.20">
    <property type="entry name" value="Elongation factor Ts, dimerisation domain"/>
    <property type="match status" value="2"/>
</dbReference>
<feature type="domain" description="Translation elongation factor EFTs/EF1B dimerisation" evidence="7">
    <location>
        <begin position="73"/>
        <end position="288"/>
    </location>
</feature>
<dbReference type="InterPro" id="IPR009060">
    <property type="entry name" value="UBA-like_sf"/>
</dbReference>
<reference evidence="8 9" key="1">
    <citation type="journal article" date="2010" name="Stand. Genomic Sci.">
        <title>Complete genome sequence of Olsenella uli type strain (VPI D76D-27C).</title>
        <authorList>
            <person name="Goker M."/>
            <person name="Held B."/>
            <person name="Lucas S."/>
            <person name="Nolan M."/>
            <person name="Yasawong M."/>
            <person name="Glavina Del Rio T."/>
            <person name="Tice H."/>
            <person name="Cheng J.F."/>
            <person name="Bruce D."/>
            <person name="Detter J.C."/>
            <person name="Tapia R."/>
            <person name="Han C."/>
            <person name="Goodwin L."/>
            <person name="Pitluck S."/>
            <person name="Liolios K."/>
            <person name="Ivanova N."/>
            <person name="Mavromatis K."/>
            <person name="Mikhailova N."/>
            <person name="Pati A."/>
            <person name="Chen A."/>
            <person name="Palaniappan K."/>
            <person name="Land M."/>
            <person name="Hauser L."/>
            <person name="Chang Y.J."/>
            <person name="Jeffries C.D."/>
            <person name="Rohde M."/>
            <person name="Sikorski J."/>
            <person name="Pukall R."/>
            <person name="Woyke T."/>
            <person name="Bristow J."/>
            <person name="Eisen J.A."/>
            <person name="Markowitz V."/>
            <person name="Hugenholtz P."/>
            <person name="Kyrpides N.C."/>
            <person name="Klenk H.P."/>
            <person name="Lapidus A."/>
        </authorList>
    </citation>
    <scope>NUCLEOTIDE SEQUENCE [LARGE SCALE GENOMIC DNA]</scope>
    <source>
        <strain evidence="9">ATCC 49627 / DSM 7084 / CIP 109912 / JCM 12494 / NCIMB 702895 / VPI D76D-27C</strain>
    </source>
</reference>
<dbReference type="Gene3D" id="1.10.286.20">
    <property type="match status" value="1"/>
</dbReference>
<dbReference type="GeneID" id="78512313"/>
<evidence type="ECO:0000256" key="2">
    <source>
        <dbReference type="ARBA" id="ARBA00016956"/>
    </source>
</evidence>
<dbReference type="Proteomes" id="UP000000333">
    <property type="component" value="Chromosome"/>
</dbReference>
<dbReference type="InterPro" id="IPR014039">
    <property type="entry name" value="Transl_elong_EFTs/EF1B_dimer"/>
</dbReference>
<dbReference type="SUPFAM" id="SSF46934">
    <property type="entry name" value="UBA-like"/>
    <property type="match status" value="1"/>
</dbReference>
<evidence type="ECO:0000313" key="8">
    <source>
        <dbReference type="EMBL" id="ADK68007.1"/>
    </source>
</evidence>
<keyword evidence="6" id="KW-0963">Cytoplasm</keyword>
<dbReference type="KEGG" id="ols:Olsu_0896"/>
<evidence type="ECO:0000259" key="7">
    <source>
        <dbReference type="Pfam" id="PF00889"/>
    </source>
</evidence>
<evidence type="ECO:0000256" key="3">
    <source>
        <dbReference type="ARBA" id="ARBA00022768"/>
    </source>
</evidence>
<name>E1R043_OLSUV</name>
<dbReference type="OrthoDB" id="9808348at2"/>
<evidence type="ECO:0000256" key="4">
    <source>
        <dbReference type="ARBA" id="ARBA00022917"/>
    </source>
</evidence>
<dbReference type="HAMAP" id="MF_00050">
    <property type="entry name" value="EF_Ts"/>
    <property type="match status" value="1"/>
</dbReference>
<dbReference type="HOGENOM" id="CLU_047155_0_2_11"/>
<organism evidence="8 9">
    <name type="scientific">Olsenella uli (strain ATCC 49627 / DSM 7084 / CCUG 31166 / CIP 109912 / JCM 12494 / LMG 11480 / NCIMB 702895 / VPI D76D-27C)</name>
    <name type="common">Lactobacillus uli</name>
    <dbReference type="NCBI Taxonomy" id="633147"/>
    <lineage>
        <taxon>Bacteria</taxon>
        <taxon>Bacillati</taxon>
        <taxon>Actinomycetota</taxon>
        <taxon>Coriobacteriia</taxon>
        <taxon>Coriobacteriales</taxon>
        <taxon>Atopobiaceae</taxon>
        <taxon>Olsenella</taxon>
    </lineage>
</organism>
<comment type="similarity">
    <text evidence="1 6">Belongs to the EF-Ts family.</text>
</comment>
<dbReference type="NCBIfam" id="TIGR00116">
    <property type="entry name" value="tsf"/>
    <property type="match status" value="1"/>
</dbReference>
<feature type="region of interest" description="Involved in Mg(2+) ion dislocation from EF-Tu" evidence="6">
    <location>
        <begin position="82"/>
        <end position="85"/>
    </location>
</feature>
<evidence type="ECO:0000256" key="1">
    <source>
        <dbReference type="ARBA" id="ARBA00005532"/>
    </source>
</evidence>
<gene>
    <name evidence="6" type="primary">tsf</name>
    <name evidence="8" type="ordered locus">Olsu_0896</name>
</gene>
<dbReference type="InterPro" id="IPR036402">
    <property type="entry name" value="EF-Ts_dimer_sf"/>
</dbReference>
<sequence length="291" mass="31354">MAQITAALVKQLREMTDSPMMECKRALVEADGDIEAAVDVLRRMGIAKAVKRAGRDTNEGTIAAYVSEDGKSGALLELTCETDFVGTNPKFTSFAADLAKVVAESDPADVEALKACAFGETTVEAELTEMIHVIGENMKVARFQRVTAEHGALASYIHLGGKLGDIVEFSFGKAETARNDEFKTFAHDVAMQVAAVAPVSARREDVPADVIEHEKGIYMAQAADSGKPEAIQERIALGKLEKFYKENVLTEQEFIKDSSVTIAELAKRVGKAAADEVAVVGFTRFAFGDEN</sequence>
<dbReference type="STRING" id="633147.Olsu_0896"/>
<protein>
    <recommendedName>
        <fullName evidence="2 6">Elongation factor Ts</fullName>
        <shortName evidence="6">EF-Ts</shortName>
    </recommendedName>
</protein>
<dbReference type="PANTHER" id="PTHR11741">
    <property type="entry name" value="ELONGATION FACTOR TS"/>
    <property type="match status" value="1"/>
</dbReference>
<keyword evidence="9" id="KW-1185">Reference proteome</keyword>
<comment type="function">
    <text evidence="5 6">Associates with the EF-Tu.GDP complex and induces the exchange of GDP to GTP. It remains bound to the aminoacyl-tRNA.EF-Tu.GTP complex up to the GTP hydrolysis stage on the ribosome.</text>
</comment>
<dbReference type="FunFam" id="1.10.8.10:FF:000001">
    <property type="entry name" value="Elongation factor Ts"/>
    <property type="match status" value="1"/>
</dbReference>